<dbReference type="InterPro" id="IPR037443">
    <property type="entry name" value="LURAP1"/>
</dbReference>
<gene>
    <name evidence="2" type="primary">LURAP1L</name>
    <name evidence="1" type="ORF">Z043_107957</name>
</gene>
<organism evidence="1 3">
    <name type="scientific">Scleropages formosus</name>
    <name type="common">Asian bonytongue</name>
    <name type="synonym">Osteoglossum formosum</name>
    <dbReference type="NCBI Taxonomy" id="113540"/>
    <lineage>
        <taxon>Eukaryota</taxon>
        <taxon>Metazoa</taxon>
        <taxon>Chordata</taxon>
        <taxon>Craniata</taxon>
        <taxon>Vertebrata</taxon>
        <taxon>Euteleostomi</taxon>
        <taxon>Actinopterygii</taxon>
        <taxon>Neopterygii</taxon>
        <taxon>Teleostei</taxon>
        <taxon>Osteoglossocephala</taxon>
        <taxon>Osteoglossomorpha</taxon>
        <taxon>Osteoglossiformes</taxon>
        <taxon>Osteoglossidae</taxon>
        <taxon>Scleropages</taxon>
    </lineage>
</organism>
<evidence type="ECO:0000313" key="2">
    <source>
        <dbReference type="Ensembl" id="ENSSFOP00015050109.1"/>
    </source>
</evidence>
<dbReference type="Proteomes" id="UP000694397">
    <property type="component" value="Chromosome 5"/>
</dbReference>
<evidence type="ECO:0000313" key="1">
    <source>
        <dbReference type="EMBL" id="KPP72991.1"/>
    </source>
</evidence>
<dbReference type="GO" id="GO:0043123">
    <property type="term" value="P:positive regulation of canonical NF-kappaB signal transduction"/>
    <property type="evidence" value="ECO:0007669"/>
    <property type="project" value="InterPro"/>
</dbReference>
<dbReference type="Proteomes" id="UP000034805">
    <property type="component" value="Unassembled WGS sequence"/>
</dbReference>
<dbReference type="GeneTree" id="ENSGT00530000063790"/>
<name>A0A0P7XCU9_SCLFO</name>
<proteinExistence type="predicted"/>
<dbReference type="InterPro" id="IPR039499">
    <property type="entry name" value="LURA1/LRA25"/>
</dbReference>
<reference evidence="1 3" key="1">
    <citation type="submission" date="2015-08" db="EMBL/GenBank/DDBJ databases">
        <title>The genome of the Asian arowana (Scleropages formosus).</title>
        <authorList>
            <person name="Tan M.H."/>
            <person name="Gan H.M."/>
            <person name="Croft L.J."/>
            <person name="Austin C.M."/>
        </authorList>
    </citation>
    <scope>NUCLEOTIDE SEQUENCE [LARGE SCALE GENOMIC DNA]</scope>
    <source>
        <strain evidence="1">Aro1</strain>
    </source>
</reference>
<dbReference type="OrthoDB" id="6508726at2759"/>
<protein>
    <submittedName>
        <fullName evidence="1 2">Leucine rich adaptor protein 1-like</fullName>
    </submittedName>
</protein>
<dbReference type="STRING" id="113540.ENSSFOP00015050109"/>
<dbReference type="RefSeq" id="XP_018615039.1">
    <property type="nucleotide sequence ID" value="XM_018759523.2"/>
</dbReference>
<dbReference type="PANTHER" id="PTHR33767">
    <property type="entry name" value="LEUCINE RICH ADAPTOR PROTEIN 1-LIKE"/>
    <property type="match status" value="1"/>
</dbReference>
<keyword evidence="4" id="KW-1185">Reference proteome</keyword>
<sequence>MEEDRVLPDFRDIETKLGRKVPEILVQCLAEGVFHRAWEEKKPAVTLSSAGSSDLRRLESKMLFLKQEMAHLRAIDGRLMQQLLAINEGIESIRWAMEDKSVEASRDSSLAGSLYSLSESPDTSPRGSCDSLQCASDGLDGISLGSYLDTLAEDLPGHSSPLDAELLSEDVLKEHGPRKELRVDVDEYYCFA</sequence>
<dbReference type="CTD" id="286343"/>
<dbReference type="KEGG" id="sfm:108938689"/>
<dbReference type="Pfam" id="PF14854">
    <property type="entry name" value="LURAP"/>
    <property type="match status" value="1"/>
</dbReference>
<dbReference type="EMBL" id="JARO02002310">
    <property type="protein sequence ID" value="KPP72991.1"/>
    <property type="molecule type" value="Genomic_DNA"/>
</dbReference>
<accession>A0A0P7XCU9</accession>
<evidence type="ECO:0000313" key="4">
    <source>
        <dbReference type="Proteomes" id="UP000694397"/>
    </source>
</evidence>
<dbReference type="PANTHER" id="PTHR33767:SF1">
    <property type="entry name" value="LEUCINE RICH ADAPTOR PROTEIN 1-LIKE"/>
    <property type="match status" value="1"/>
</dbReference>
<evidence type="ECO:0000313" key="3">
    <source>
        <dbReference type="Proteomes" id="UP000034805"/>
    </source>
</evidence>
<dbReference type="AlphaFoldDB" id="A0A0P7XCU9"/>
<dbReference type="GeneID" id="108938689"/>
<reference evidence="2" key="3">
    <citation type="submission" date="2025-05" db="UniProtKB">
        <authorList>
            <consortium name="Ensembl"/>
        </authorList>
    </citation>
    <scope>IDENTIFICATION</scope>
</reference>
<reference evidence="2 4" key="2">
    <citation type="submission" date="2019-04" db="EMBL/GenBank/DDBJ databases">
        <authorList>
            <consortium name="Wellcome Sanger Institute Data Sharing"/>
        </authorList>
    </citation>
    <scope>NUCLEOTIDE SEQUENCE [LARGE SCALE GENOMIC DNA]</scope>
</reference>
<dbReference type="Ensembl" id="ENSSFOT00015048542.1">
    <property type="protein sequence ID" value="ENSSFOP00015050109.1"/>
    <property type="gene ID" value="ENSSFOG00015031107.1"/>
</dbReference>